<evidence type="ECO:0000256" key="1">
    <source>
        <dbReference type="ARBA" id="ARBA00023015"/>
    </source>
</evidence>
<dbReference type="PROSITE" id="PS50977">
    <property type="entry name" value="HTH_TETR_2"/>
    <property type="match status" value="1"/>
</dbReference>
<protein>
    <submittedName>
        <fullName evidence="6">TetR family transcriptional regulator</fullName>
    </submittedName>
</protein>
<sequence>MSSTEQVENEGKRKRPGGRSAGVVSAVYAATLEILEEGGYERLELPEVAARAGVNKTTVYRRWPTKAELVLDISLLRMEQEVPLPDTGTLHGDLSSLLIAVHAALASPLIAGLIQAAITQNRDVEMIKRMRAEFWATRFAVSGQLVERAVERGELPPGTSPRQFLELASSPLFFRGVITGEVFSQAEITEIARRTILAFSSP</sequence>
<evidence type="ECO:0000256" key="3">
    <source>
        <dbReference type="ARBA" id="ARBA00023163"/>
    </source>
</evidence>
<keyword evidence="1" id="KW-0805">Transcription regulation</keyword>
<gene>
    <name evidence="6" type="ORF">CDO35_13140</name>
</gene>
<dbReference type="Gene3D" id="1.10.357.10">
    <property type="entry name" value="Tetracycline Repressor, domain 2"/>
    <property type="match status" value="1"/>
</dbReference>
<dbReference type="AlphaFoldDB" id="A0A2G5FJ87"/>
<proteinExistence type="predicted"/>
<evidence type="ECO:0000259" key="5">
    <source>
        <dbReference type="PROSITE" id="PS50977"/>
    </source>
</evidence>
<dbReference type="SUPFAM" id="SSF48498">
    <property type="entry name" value="Tetracyclin repressor-like, C-terminal domain"/>
    <property type="match status" value="1"/>
</dbReference>
<dbReference type="InterPro" id="IPR011075">
    <property type="entry name" value="TetR_C"/>
</dbReference>
<dbReference type="Pfam" id="PF00440">
    <property type="entry name" value="TetR_N"/>
    <property type="match status" value="1"/>
</dbReference>
<dbReference type="InterPro" id="IPR009057">
    <property type="entry name" value="Homeodomain-like_sf"/>
</dbReference>
<dbReference type="SUPFAM" id="SSF46689">
    <property type="entry name" value="Homeodomain-like"/>
    <property type="match status" value="1"/>
</dbReference>
<comment type="caution">
    <text evidence="6">The sequence shown here is derived from an EMBL/GenBank/DDBJ whole genome shotgun (WGS) entry which is preliminary data.</text>
</comment>
<organism evidence="6 7">
    <name type="scientific">Pseudomonas sediminis</name>
    <dbReference type="NCBI Taxonomy" id="1691904"/>
    <lineage>
        <taxon>Bacteria</taxon>
        <taxon>Pseudomonadati</taxon>
        <taxon>Pseudomonadota</taxon>
        <taxon>Gammaproteobacteria</taxon>
        <taxon>Pseudomonadales</taxon>
        <taxon>Pseudomonadaceae</taxon>
        <taxon>Pseudomonas</taxon>
    </lineage>
</organism>
<dbReference type="PANTHER" id="PTHR30055">
    <property type="entry name" value="HTH-TYPE TRANSCRIPTIONAL REGULATOR RUTR"/>
    <property type="match status" value="1"/>
</dbReference>
<feature type="DNA-binding region" description="H-T-H motif" evidence="4">
    <location>
        <begin position="44"/>
        <end position="63"/>
    </location>
</feature>
<feature type="domain" description="HTH tetR-type" evidence="5">
    <location>
        <begin position="21"/>
        <end position="81"/>
    </location>
</feature>
<reference evidence="7" key="1">
    <citation type="submission" date="2017-06" db="EMBL/GenBank/DDBJ databases">
        <authorList>
            <person name="Rastogi G."/>
            <person name="Vaishampayan P."/>
            <person name="Seuylemezian A."/>
        </authorList>
    </citation>
    <scope>NUCLEOTIDE SEQUENCE [LARGE SCALE GENOMIC DNA]</scope>
    <source>
        <strain evidence="7">PI11</strain>
    </source>
</reference>
<dbReference type="GO" id="GO:0000976">
    <property type="term" value="F:transcription cis-regulatory region binding"/>
    <property type="evidence" value="ECO:0007669"/>
    <property type="project" value="TreeGrafter"/>
</dbReference>
<dbReference type="PANTHER" id="PTHR30055:SF148">
    <property type="entry name" value="TETR-FAMILY TRANSCRIPTIONAL REGULATOR"/>
    <property type="match status" value="1"/>
</dbReference>
<dbReference type="PRINTS" id="PR00455">
    <property type="entry name" value="HTHTETR"/>
</dbReference>
<dbReference type="InterPro" id="IPR001647">
    <property type="entry name" value="HTH_TetR"/>
</dbReference>
<dbReference type="Gene3D" id="1.10.10.60">
    <property type="entry name" value="Homeodomain-like"/>
    <property type="match status" value="1"/>
</dbReference>
<keyword evidence="3" id="KW-0804">Transcription</keyword>
<accession>A0A2G5FJ87</accession>
<evidence type="ECO:0000313" key="7">
    <source>
        <dbReference type="Proteomes" id="UP000229504"/>
    </source>
</evidence>
<dbReference type="GO" id="GO:0003700">
    <property type="term" value="F:DNA-binding transcription factor activity"/>
    <property type="evidence" value="ECO:0007669"/>
    <property type="project" value="TreeGrafter"/>
</dbReference>
<dbReference type="InterPro" id="IPR050109">
    <property type="entry name" value="HTH-type_TetR-like_transc_reg"/>
</dbReference>
<evidence type="ECO:0000256" key="2">
    <source>
        <dbReference type="ARBA" id="ARBA00023125"/>
    </source>
</evidence>
<name>A0A2G5FJ87_9PSED</name>
<dbReference type="Proteomes" id="UP000229504">
    <property type="component" value="Unassembled WGS sequence"/>
</dbReference>
<evidence type="ECO:0000313" key="6">
    <source>
        <dbReference type="EMBL" id="PIA68049.1"/>
    </source>
</evidence>
<keyword evidence="2 4" id="KW-0238">DNA-binding</keyword>
<dbReference type="EMBL" id="NIQU01000005">
    <property type="protein sequence ID" value="PIA68049.1"/>
    <property type="molecule type" value="Genomic_DNA"/>
</dbReference>
<dbReference type="InterPro" id="IPR036271">
    <property type="entry name" value="Tet_transcr_reg_TetR-rel_C_sf"/>
</dbReference>
<dbReference type="RefSeq" id="WP_099525180.1">
    <property type="nucleotide sequence ID" value="NZ_NIQU01000005.1"/>
</dbReference>
<dbReference type="Pfam" id="PF16859">
    <property type="entry name" value="TetR_C_11"/>
    <property type="match status" value="1"/>
</dbReference>
<evidence type="ECO:0000256" key="4">
    <source>
        <dbReference type="PROSITE-ProRule" id="PRU00335"/>
    </source>
</evidence>